<evidence type="ECO:0000313" key="4">
    <source>
        <dbReference type="Proteomes" id="UP001172687"/>
    </source>
</evidence>
<accession>A0ABT8HGY3</accession>
<proteinExistence type="predicted"/>
<keyword evidence="4" id="KW-1185">Reference proteome</keyword>
<evidence type="ECO:0000256" key="1">
    <source>
        <dbReference type="SAM" id="MobiDB-lite"/>
    </source>
</evidence>
<evidence type="ECO:0000313" key="3">
    <source>
        <dbReference type="EMBL" id="MDN4520017.1"/>
    </source>
</evidence>
<sequence length="165" mass="16855">MLRRVISAVAVVGVGLMAAANADAEPSPPPPPPVPPAANPLFPLAQNGSPVTVGGLPALPDLSGHTGNEFVLGQHAVPSAPGSAPAAPPHLNPFNNQYLLPQHLVPSAPGEGVLFGVEPGQENADISGIDYLKRLYESYRAGGLEGGLIGRRPVEQVGKPLEPNP</sequence>
<comment type="caution">
    <text evidence="3">The sequence shown here is derived from an EMBL/GenBank/DDBJ whole genome shotgun (WGS) entry which is preliminary data.</text>
</comment>
<feature type="signal peptide" evidence="2">
    <location>
        <begin position="1"/>
        <end position="24"/>
    </location>
</feature>
<gene>
    <name evidence="3" type="ORF">QYF68_19665</name>
</gene>
<dbReference type="EMBL" id="JAUHTC010000065">
    <property type="protein sequence ID" value="MDN4520017.1"/>
    <property type="molecule type" value="Genomic_DNA"/>
</dbReference>
<feature type="region of interest" description="Disordered" evidence="1">
    <location>
        <begin position="22"/>
        <end position="46"/>
    </location>
</feature>
<name>A0ABT8HGY3_MYCAO</name>
<protein>
    <submittedName>
        <fullName evidence="3">Uncharacterized protein</fullName>
    </submittedName>
</protein>
<dbReference type="RefSeq" id="WP_036371268.1">
    <property type="nucleotide sequence ID" value="NZ_CP070380.1"/>
</dbReference>
<feature type="compositionally biased region" description="Pro residues" evidence="1">
    <location>
        <begin position="26"/>
        <end position="38"/>
    </location>
</feature>
<dbReference type="Proteomes" id="UP001172687">
    <property type="component" value="Unassembled WGS sequence"/>
</dbReference>
<reference evidence="3" key="1">
    <citation type="submission" date="2023-07" db="EMBL/GenBank/DDBJ databases">
        <title>Degradation of tert-butanol by M. austroafricanum TBA100.</title>
        <authorList>
            <person name="Helbich S."/>
            <person name="Vainshtein Y."/>
        </authorList>
    </citation>
    <scope>NUCLEOTIDE SEQUENCE</scope>
    <source>
        <strain evidence="3">TBA100</strain>
    </source>
</reference>
<feature type="chain" id="PRO_5045094429" evidence="2">
    <location>
        <begin position="25"/>
        <end position="165"/>
    </location>
</feature>
<keyword evidence="2" id="KW-0732">Signal</keyword>
<evidence type="ECO:0000256" key="2">
    <source>
        <dbReference type="SAM" id="SignalP"/>
    </source>
</evidence>
<organism evidence="3 4">
    <name type="scientific">Mycolicibacterium austroafricanum</name>
    <name type="common">Mycobacterium austroafricanum</name>
    <dbReference type="NCBI Taxonomy" id="39687"/>
    <lineage>
        <taxon>Bacteria</taxon>
        <taxon>Bacillati</taxon>
        <taxon>Actinomycetota</taxon>
        <taxon>Actinomycetes</taxon>
        <taxon>Mycobacteriales</taxon>
        <taxon>Mycobacteriaceae</taxon>
        <taxon>Mycolicibacterium</taxon>
    </lineage>
</organism>